<dbReference type="PANTHER" id="PTHR44757">
    <property type="entry name" value="DIGUANYLATE CYCLASE DGCP"/>
    <property type="match status" value="1"/>
</dbReference>
<sequence>MKKLFTTQYFYEVNIMKIYNVLDIIRKMNTSNEEMLRIKYENRFMIMISFSILLIGAISKILVIDLIFHQDIKNMLIDSLFLFVFFLCFDVFHKVIKNEINNNRYYHINKQYQEDVEKNKIILFFEEKIKHLAYHDYLTGLPNRLFLSKQTNHSIFLSNSMKNMIAIMFLDLDDFKMINDTVGHDIGDQLLVEVSKRLINVVEKCDTVARVGGDEFIILIKNVQNMDYINKVAEKILRCFDEFFILNNQNYCVTTSMGVSLYPTDGENAEELIKNADIAMYNAKSEDKNQYVICNPIMKTKINKMMEMYNSLCRALERNEFELYYQPQLSCTSHDIVGLEALIRWNHPELGMVSPIEFIPIAEQTNLIISIGEWVLRTACKQTKSWQNMGLPCIQTGVNLSAKQFLNSNLIKDVEEILKETGLDYQYLELEITESAFMKGKSSIIKTLHILKKLGIHIAIDDFGTEYSSLNYLKQLPVDRIKIPMTFIKGIGSSTKDEAITKAIIILAKNMGLGVITEGVEKKNQLDFLNQEMCDEIQGYYYFKPMPAHEVEELLKKMA</sequence>
<dbReference type="PANTHER" id="PTHR44757:SF2">
    <property type="entry name" value="BIOFILM ARCHITECTURE MAINTENANCE PROTEIN MBAA"/>
    <property type="match status" value="1"/>
</dbReference>
<reference evidence="4 5" key="1">
    <citation type="submission" date="2021-06" db="EMBL/GenBank/DDBJ databases">
        <title>Clostridia strains as spoilage organisms.</title>
        <authorList>
            <person name="Wambui J."/>
            <person name="Stephan R."/>
            <person name="Stevens M.J.A."/>
        </authorList>
    </citation>
    <scope>NUCLEOTIDE SEQUENCE [LARGE SCALE GENOMIC DNA]</scope>
    <source>
        <strain evidence="4 5">DSM 14204</strain>
    </source>
</reference>
<keyword evidence="1" id="KW-1133">Transmembrane helix</keyword>
<gene>
    <name evidence="4" type="ORF">KPL37_17825</name>
</gene>
<dbReference type="Pfam" id="PF00990">
    <property type="entry name" value="GGDEF"/>
    <property type="match status" value="1"/>
</dbReference>
<evidence type="ECO:0000256" key="1">
    <source>
        <dbReference type="SAM" id="Phobius"/>
    </source>
</evidence>
<dbReference type="Proteomes" id="UP000776252">
    <property type="component" value="Unassembled WGS sequence"/>
</dbReference>
<dbReference type="SMART" id="SM00052">
    <property type="entry name" value="EAL"/>
    <property type="match status" value="1"/>
</dbReference>
<comment type="caution">
    <text evidence="4">The sequence shown here is derived from an EMBL/GenBank/DDBJ whole genome shotgun (WGS) entry which is preliminary data.</text>
</comment>
<organism evidence="4 5">
    <name type="scientific">Clostridium frigoris</name>
    <dbReference type="NCBI Taxonomy" id="205327"/>
    <lineage>
        <taxon>Bacteria</taxon>
        <taxon>Bacillati</taxon>
        <taxon>Bacillota</taxon>
        <taxon>Clostridia</taxon>
        <taxon>Eubacteriales</taxon>
        <taxon>Clostridiaceae</taxon>
        <taxon>Clostridium</taxon>
    </lineage>
</organism>
<evidence type="ECO:0000313" key="5">
    <source>
        <dbReference type="Proteomes" id="UP000776252"/>
    </source>
</evidence>
<evidence type="ECO:0000259" key="3">
    <source>
        <dbReference type="PROSITE" id="PS50887"/>
    </source>
</evidence>
<dbReference type="Pfam" id="PF00563">
    <property type="entry name" value="EAL"/>
    <property type="match status" value="1"/>
</dbReference>
<dbReference type="RefSeq" id="WP_216151437.1">
    <property type="nucleotide sequence ID" value="NZ_JAHLDV010000074.1"/>
</dbReference>
<dbReference type="CDD" id="cd01949">
    <property type="entry name" value="GGDEF"/>
    <property type="match status" value="1"/>
</dbReference>
<dbReference type="NCBIfam" id="TIGR00254">
    <property type="entry name" value="GGDEF"/>
    <property type="match status" value="1"/>
</dbReference>
<dbReference type="InterPro" id="IPR000160">
    <property type="entry name" value="GGDEF_dom"/>
</dbReference>
<feature type="domain" description="GGDEF" evidence="3">
    <location>
        <begin position="163"/>
        <end position="296"/>
    </location>
</feature>
<feature type="domain" description="EAL" evidence="2">
    <location>
        <begin position="305"/>
        <end position="559"/>
    </location>
</feature>
<accession>A0ABS6BY89</accession>
<evidence type="ECO:0000259" key="2">
    <source>
        <dbReference type="PROSITE" id="PS50883"/>
    </source>
</evidence>
<dbReference type="SMART" id="SM00267">
    <property type="entry name" value="GGDEF"/>
    <property type="match status" value="1"/>
</dbReference>
<evidence type="ECO:0000313" key="4">
    <source>
        <dbReference type="EMBL" id="MBU3161569.1"/>
    </source>
</evidence>
<feature type="transmembrane region" description="Helical" evidence="1">
    <location>
        <begin position="44"/>
        <end position="68"/>
    </location>
</feature>
<keyword evidence="5" id="KW-1185">Reference proteome</keyword>
<protein>
    <submittedName>
        <fullName evidence="4">EAL domain-containing protein</fullName>
    </submittedName>
</protein>
<keyword evidence="1" id="KW-0472">Membrane</keyword>
<dbReference type="InterPro" id="IPR001633">
    <property type="entry name" value="EAL_dom"/>
</dbReference>
<dbReference type="CDD" id="cd01948">
    <property type="entry name" value="EAL"/>
    <property type="match status" value="1"/>
</dbReference>
<dbReference type="PROSITE" id="PS50887">
    <property type="entry name" value="GGDEF"/>
    <property type="match status" value="1"/>
</dbReference>
<dbReference type="InterPro" id="IPR052155">
    <property type="entry name" value="Biofilm_reg_signaling"/>
</dbReference>
<proteinExistence type="predicted"/>
<keyword evidence="1" id="KW-0812">Transmembrane</keyword>
<dbReference type="PROSITE" id="PS50883">
    <property type="entry name" value="EAL"/>
    <property type="match status" value="1"/>
</dbReference>
<dbReference type="EMBL" id="JAHLDV010000074">
    <property type="protein sequence ID" value="MBU3161569.1"/>
    <property type="molecule type" value="Genomic_DNA"/>
</dbReference>
<name>A0ABS6BY89_9CLOT</name>